<dbReference type="Proteomes" id="UP000286208">
    <property type="component" value="Unassembled WGS sequence"/>
</dbReference>
<sequence length="83" mass="8843">MTAALHGHARSRMHASAETVDIAGTAWPLYKLEAIAAALAIFVLVLAVTQVLQTAVLTAAGAAVVVWWVRRVMLTHRSTPPTN</sequence>
<dbReference type="AlphaFoldDB" id="A0A438BDG3"/>
<name>A0A438BDG3_9NOCA</name>
<dbReference type="RefSeq" id="WP_127916442.1">
    <property type="nucleotide sequence ID" value="NZ_RKLP01000006.1"/>
</dbReference>
<evidence type="ECO:0000313" key="3">
    <source>
        <dbReference type="Proteomes" id="UP000286208"/>
    </source>
</evidence>
<comment type="caution">
    <text evidence="2">The sequence shown here is derived from an EMBL/GenBank/DDBJ whole genome shotgun (WGS) entry which is preliminary data.</text>
</comment>
<keyword evidence="1" id="KW-1133">Transmembrane helix</keyword>
<reference evidence="2 3" key="1">
    <citation type="submission" date="2018-11" db="EMBL/GenBank/DDBJ databases">
        <title>Rhodococcus spongicola sp. nov. and Rhodococcus xishaensis sp. nov. from marine sponges.</title>
        <authorList>
            <person name="Li L."/>
            <person name="Lin H.W."/>
        </authorList>
    </citation>
    <scope>NUCLEOTIDE SEQUENCE [LARGE SCALE GENOMIC DNA]</scope>
    <source>
        <strain evidence="2 3">CCTCC AB2014297</strain>
    </source>
</reference>
<evidence type="ECO:0000256" key="1">
    <source>
        <dbReference type="SAM" id="Phobius"/>
    </source>
</evidence>
<protein>
    <submittedName>
        <fullName evidence="2">Uncharacterized protein</fullName>
    </submittedName>
</protein>
<keyword evidence="1" id="KW-0812">Transmembrane</keyword>
<keyword evidence="1" id="KW-0472">Membrane</keyword>
<accession>A0A438BDG3</accession>
<keyword evidence="3" id="KW-1185">Reference proteome</keyword>
<dbReference type="OrthoDB" id="4483248at2"/>
<organism evidence="2 3">
    <name type="scientific">Prescottella agglutinans</name>
    <dbReference type="NCBI Taxonomy" id="1644129"/>
    <lineage>
        <taxon>Bacteria</taxon>
        <taxon>Bacillati</taxon>
        <taxon>Actinomycetota</taxon>
        <taxon>Actinomycetes</taxon>
        <taxon>Mycobacteriales</taxon>
        <taxon>Nocardiaceae</taxon>
        <taxon>Prescottella</taxon>
    </lineage>
</organism>
<evidence type="ECO:0000313" key="2">
    <source>
        <dbReference type="EMBL" id="RVW09018.1"/>
    </source>
</evidence>
<gene>
    <name evidence="2" type="ORF">EGT67_12700</name>
</gene>
<feature type="transmembrane region" description="Helical" evidence="1">
    <location>
        <begin position="35"/>
        <end position="68"/>
    </location>
</feature>
<proteinExistence type="predicted"/>
<dbReference type="EMBL" id="RKLP01000006">
    <property type="protein sequence ID" value="RVW09018.1"/>
    <property type="molecule type" value="Genomic_DNA"/>
</dbReference>